<feature type="domain" description="Cyclic nucleotide-binding" evidence="4">
    <location>
        <begin position="19"/>
        <end position="115"/>
    </location>
</feature>
<name>A0A6B8RS12_9BACL</name>
<dbReference type="InterPro" id="IPR004089">
    <property type="entry name" value="MCPsignal_dom"/>
</dbReference>
<dbReference type="PANTHER" id="PTHR32089:SF112">
    <property type="entry name" value="LYSOZYME-LIKE PROTEIN-RELATED"/>
    <property type="match status" value="1"/>
</dbReference>
<dbReference type="OrthoDB" id="9807021at2"/>
<dbReference type="EMBL" id="CP034235">
    <property type="protein sequence ID" value="QGQ98522.1"/>
    <property type="molecule type" value="Genomic_DNA"/>
</dbReference>
<dbReference type="PRINTS" id="PR00103">
    <property type="entry name" value="CAMPKINASE"/>
</dbReference>
<evidence type="ECO:0000256" key="2">
    <source>
        <dbReference type="ARBA" id="ARBA00023224"/>
    </source>
</evidence>
<dbReference type="PANTHER" id="PTHR32089">
    <property type="entry name" value="METHYL-ACCEPTING CHEMOTAXIS PROTEIN MCPB"/>
    <property type="match status" value="1"/>
</dbReference>
<dbReference type="Pfam" id="PF00027">
    <property type="entry name" value="cNMP_binding"/>
    <property type="match status" value="1"/>
</dbReference>
<feature type="domain" description="Methyl-accepting transducer" evidence="5">
    <location>
        <begin position="129"/>
        <end position="292"/>
    </location>
</feature>
<evidence type="ECO:0000313" key="7">
    <source>
        <dbReference type="Proteomes" id="UP000426246"/>
    </source>
</evidence>
<dbReference type="Proteomes" id="UP000426246">
    <property type="component" value="Chromosome"/>
</dbReference>
<dbReference type="InterPro" id="IPR018490">
    <property type="entry name" value="cNMP-bd_dom_sf"/>
</dbReference>
<dbReference type="InterPro" id="IPR000595">
    <property type="entry name" value="cNMP-bd_dom"/>
</dbReference>
<dbReference type="KEGG" id="ppsc:EHS13_28405"/>
<dbReference type="SUPFAM" id="SSF51206">
    <property type="entry name" value="cAMP-binding domain-like"/>
    <property type="match status" value="1"/>
</dbReference>
<dbReference type="InterPro" id="IPR014710">
    <property type="entry name" value="RmlC-like_jellyroll"/>
</dbReference>
<dbReference type="PROSITE" id="PS50042">
    <property type="entry name" value="CNMP_BINDING_3"/>
    <property type="match status" value="1"/>
</dbReference>
<gene>
    <name evidence="6" type="ORF">EHS13_28405</name>
</gene>
<evidence type="ECO:0000313" key="6">
    <source>
        <dbReference type="EMBL" id="QGQ98522.1"/>
    </source>
</evidence>
<dbReference type="AlphaFoldDB" id="A0A6B8RS12"/>
<evidence type="ECO:0000256" key="3">
    <source>
        <dbReference type="PROSITE-ProRule" id="PRU00284"/>
    </source>
</evidence>
<dbReference type="GO" id="GO:0007165">
    <property type="term" value="P:signal transduction"/>
    <property type="evidence" value="ECO:0007669"/>
    <property type="project" value="UniProtKB-KW"/>
</dbReference>
<reference evidence="7" key="1">
    <citation type="submission" date="2018-11" db="EMBL/GenBank/DDBJ databases">
        <title>Complete genome sequence of Paenibacillus sp. ML311-T8.</title>
        <authorList>
            <person name="Nam Y.-D."/>
            <person name="Kang J."/>
            <person name="Chung W.-H."/>
            <person name="Park Y.S."/>
        </authorList>
    </citation>
    <scope>NUCLEOTIDE SEQUENCE [LARGE SCALE GENOMIC DNA]</scope>
    <source>
        <strain evidence="7">ML311-T8</strain>
    </source>
</reference>
<protein>
    <recommendedName>
        <fullName evidence="8">Cyclic nucleotide-binding domain-containing protein</fullName>
    </recommendedName>
</protein>
<accession>A0A6B8RS12</accession>
<keyword evidence="2 3" id="KW-0807">Transducer</keyword>
<dbReference type="RefSeq" id="WP_155703630.1">
    <property type="nucleotide sequence ID" value="NZ_CP034235.1"/>
</dbReference>
<evidence type="ECO:0000259" key="4">
    <source>
        <dbReference type="PROSITE" id="PS50042"/>
    </source>
</evidence>
<dbReference type="Gene3D" id="2.60.120.10">
    <property type="entry name" value="Jelly Rolls"/>
    <property type="match status" value="1"/>
</dbReference>
<organism evidence="6 7">
    <name type="scientific">Paenibacillus psychroresistens</name>
    <dbReference type="NCBI Taxonomy" id="1778678"/>
    <lineage>
        <taxon>Bacteria</taxon>
        <taxon>Bacillati</taxon>
        <taxon>Bacillota</taxon>
        <taxon>Bacilli</taxon>
        <taxon>Bacillales</taxon>
        <taxon>Paenibacillaceae</taxon>
        <taxon>Paenibacillus</taxon>
    </lineage>
</organism>
<dbReference type="Pfam" id="PF00015">
    <property type="entry name" value="MCPsignal"/>
    <property type="match status" value="1"/>
</dbReference>
<dbReference type="CDD" id="cd00038">
    <property type="entry name" value="CAP_ED"/>
    <property type="match status" value="1"/>
</dbReference>
<dbReference type="Gene3D" id="1.10.287.950">
    <property type="entry name" value="Methyl-accepting chemotaxis protein"/>
    <property type="match status" value="1"/>
</dbReference>
<evidence type="ECO:0008006" key="8">
    <source>
        <dbReference type="Google" id="ProtNLM"/>
    </source>
</evidence>
<dbReference type="PROSITE" id="PS50111">
    <property type="entry name" value="CHEMOTAXIS_TRANSDUC_2"/>
    <property type="match status" value="1"/>
</dbReference>
<keyword evidence="1" id="KW-0010">Activator</keyword>
<proteinExistence type="predicted"/>
<dbReference type="SMART" id="SM00100">
    <property type="entry name" value="cNMP"/>
    <property type="match status" value="1"/>
</dbReference>
<evidence type="ECO:0000259" key="5">
    <source>
        <dbReference type="PROSITE" id="PS50111"/>
    </source>
</evidence>
<keyword evidence="7" id="KW-1185">Reference proteome</keyword>
<sequence>MELNIAQLSEIGSVMNKRAGEVIFSEGEPGHEMYVVISGQVEITIQQESRSIVLGQVDEGGFFGEMSLLEGMPRSGTAKAVVSTQLVVLQQESFRQFMTSDSELAWQVMNGLSTRLRNQNREFAQRLGKDLQDVADQLNSSAQGISGTIKQIAASAEEIELNEQQLAHNITEIKDISKEISESLMFIGKVAQQTKVFGLNASIEAARSGEFGRGFGVIAEEIRKLSEVSRQNAEKMNNLTLQINAKMEQVTKASNTSTQKSQEQSLATHNMVTSVDEVAGMANKLANIANSL</sequence>
<dbReference type="GO" id="GO:0016020">
    <property type="term" value="C:membrane"/>
    <property type="evidence" value="ECO:0007669"/>
    <property type="project" value="InterPro"/>
</dbReference>
<dbReference type="SUPFAM" id="SSF58104">
    <property type="entry name" value="Methyl-accepting chemotaxis protein (MCP) signaling domain"/>
    <property type="match status" value="1"/>
</dbReference>
<evidence type="ECO:0000256" key="1">
    <source>
        <dbReference type="ARBA" id="ARBA00023159"/>
    </source>
</evidence>